<accession>A0AA36M3T0</accession>
<reference evidence="2" key="1">
    <citation type="submission" date="2023-07" db="EMBL/GenBank/DDBJ databases">
        <authorList>
            <consortium name="CYATHOMIX"/>
        </authorList>
    </citation>
    <scope>NUCLEOTIDE SEQUENCE</scope>
    <source>
        <strain evidence="2">N/A</strain>
    </source>
</reference>
<dbReference type="AlphaFoldDB" id="A0AA36M3T0"/>
<keyword evidence="3" id="KW-1185">Reference proteome</keyword>
<evidence type="ECO:0000256" key="1">
    <source>
        <dbReference type="SAM" id="MobiDB-lite"/>
    </source>
</evidence>
<organism evidence="2 3">
    <name type="scientific">Cylicocyclus nassatus</name>
    <name type="common">Nematode worm</name>
    <dbReference type="NCBI Taxonomy" id="53992"/>
    <lineage>
        <taxon>Eukaryota</taxon>
        <taxon>Metazoa</taxon>
        <taxon>Ecdysozoa</taxon>
        <taxon>Nematoda</taxon>
        <taxon>Chromadorea</taxon>
        <taxon>Rhabditida</taxon>
        <taxon>Rhabditina</taxon>
        <taxon>Rhabditomorpha</taxon>
        <taxon>Strongyloidea</taxon>
        <taxon>Strongylidae</taxon>
        <taxon>Cylicocyclus</taxon>
    </lineage>
</organism>
<name>A0AA36M3T0_CYLNA</name>
<proteinExistence type="predicted"/>
<protein>
    <submittedName>
        <fullName evidence="2">Uncharacterized protein</fullName>
    </submittedName>
</protein>
<feature type="region of interest" description="Disordered" evidence="1">
    <location>
        <begin position="1"/>
        <end position="32"/>
    </location>
</feature>
<comment type="caution">
    <text evidence="2">The sequence shown here is derived from an EMBL/GenBank/DDBJ whole genome shotgun (WGS) entry which is preliminary data.</text>
</comment>
<feature type="region of interest" description="Disordered" evidence="1">
    <location>
        <begin position="275"/>
        <end position="297"/>
    </location>
</feature>
<evidence type="ECO:0000313" key="2">
    <source>
        <dbReference type="EMBL" id="CAJ0597228.1"/>
    </source>
</evidence>
<dbReference type="Proteomes" id="UP001176961">
    <property type="component" value="Unassembled WGS sequence"/>
</dbReference>
<sequence>MQAQPVAVSRRDTAQKSRKRPRSQQSGEKDCVPSTSILNNFEVVENVPGANSSYLSSDISIEEMADEGELTSLELFEQESTSTILNQRILKTSQIEESNSTNNESNFARTPTIASTVLLQDLTSQAPRALEVNLNDVDENSLNFTTHRSSVRRGHQDCEVTLLPSEISSTTWGTVYPPPRTAFSESLNTTTEQSTIQVGSHETVALIEFELFFDKRMYVTLHQKFYIIQSGIIGDGIITKILPSRTKSTPFEKLIEEMQLTPREKMCDDILCVKNSPKGEEPCSSHSGKNKNKSKKK</sequence>
<dbReference type="EMBL" id="CATQJL010000223">
    <property type="protein sequence ID" value="CAJ0597228.1"/>
    <property type="molecule type" value="Genomic_DNA"/>
</dbReference>
<gene>
    <name evidence="2" type="ORF">CYNAS_LOCUS9211</name>
</gene>
<evidence type="ECO:0000313" key="3">
    <source>
        <dbReference type="Proteomes" id="UP001176961"/>
    </source>
</evidence>
<feature type="compositionally biased region" description="Basic residues" evidence="1">
    <location>
        <begin position="288"/>
        <end position="297"/>
    </location>
</feature>